<dbReference type="Proteomes" id="UP000198967">
    <property type="component" value="Unassembled WGS sequence"/>
</dbReference>
<keyword evidence="5" id="KW-1015">Disulfide bond</keyword>
<evidence type="ECO:0000256" key="1">
    <source>
        <dbReference type="ARBA" id="ARBA00007664"/>
    </source>
</evidence>
<gene>
    <name evidence="7" type="ORF">SAMN05216377_103278</name>
</gene>
<dbReference type="Gene3D" id="2.40.10.10">
    <property type="entry name" value="Trypsin-like serine proteases"/>
    <property type="match status" value="2"/>
</dbReference>
<evidence type="ECO:0000256" key="2">
    <source>
        <dbReference type="ARBA" id="ARBA00022670"/>
    </source>
</evidence>
<dbReference type="OrthoDB" id="8781117at2"/>
<dbReference type="InterPro" id="IPR009003">
    <property type="entry name" value="Peptidase_S1_PA"/>
</dbReference>
<dbReference type="InterPro" id="IPR001316">
    <property type="entry name" value="Pept_S1A_streptogrisin"/>
</dbReference>
<dbReference type="InterPro" id="IPR001254">
    <property type="entry name" value="Trypsin_dom"/>
</dbReference>
<dbReference type="GO" id="GO:0006508">
    <property type="term" value="P:proteolysis"/>
    <property type="evidence" value="ECO:0007669"/>
    <property type="project" value="UniProtKB-KW"/>
</dbReference>
<evidence type="ECO:0000313" key="8">
    <source>
        <dbReference type="Proteomes" id="UP000198967"/>
    </source>
</evidence>
<sequence length="295" mass="29469">MAVVEQQLPGVRSVLRGLLVLAAVGVLASAGVAAASPDTPKAAAPLAAPAAVMALLDARTAATMPPEIADYGIDGDAVDIRLTGPAGPGLDALLAGIDPALVRVHTDAAPPRHQALEGGQRIVGDRTRCTLGFTASRGAQDWIITAGHCTREADRWEDADGELIGTGATTAPGTVDVGGIPVTSAMQALPDVAGVPVRGTTEAPVGSDVCLYGSTSGKSCGKITARGRTVNFDGQRQTNMVVAAVCSAQGDSGGPYLTPDGQAQGVHSGGGGQCTAYFTPIGQALSALGLTLRTT</sequence>
<accession>A0A1G7IEN6</accession>
<evidence type="ECO:0000256" key="4">
    <source>
        <dbReference type="ARBA" id="ARBA00022825"/>
    </source>
</evidence>
<keyword evidence="8" id="KW-1185">Reference proteome</keyword>
<dbReference type="PROSITE" id="PS00134">
    <property type="entry name" value="TRYPSIN_HIS"/>
    <property type="match status" value="1"/>
</dbReference>
<dbReference type="Pfam" id="PF00089">
    <property type="entry name" value="Trypsin"/>
    <property type="match status" value="1"/>
</dbReference>
<dbReference type="STRING" id="366584.SAMN05216377_103278"/>
<feature type="domain" description="Peptidase S1" evidence="6">
    <location>
        <begin position="139"/>
        <end position="277"/>
    </location>
</feature>
<comment type="similarity">
    <text evidence="1">Belongs to the peptidase S1 family.</text>
</comment>
<protein>
    <submittedName>
        <fullName evidence="7">Streptogrisin C</fullName>
    </submittedName>
</protein>
<dbReference type="PRINTS" id="PR00861">
    <property type="entry name" value="ALYTICPTASE"/>
</dbReference>
<evidence type="ECO:0000256" key="5">
    <source>
        <dbReference type="ARBA" id="ARBA00023157"/>
    </source>
</evidence>
<organism evidence="7 8">
    <name type="scientific">Pseudonocardia oroxyli</name>
    <dbReference type="NCBI Taxonomy" id="366584"/>
    <lineage>
        <taxon>Bacteria</taxon>
        <taxon>Bacillati</taxon>
        <taxon>Actinomycetota</taxon>
        <taxon>Actinomycetes</taxon>
        <taxon>Pseudonocardiales</taxon>
        <taxon>Pseudonocardiaceae</taxon>
        <taxon>Pseudonocardia</taxon>
    </lineage>
</organism>
<dbReference type="SUPFAM" id="SSF50494">
    <property type="entry name" value="Trypsin-like serine proteases"/>
    <property type="match status" value="1"/>
</dbReference>
<name>A0A1G7IEN6_PSEOR</name>
<keyword evidence="2" id="KW-0645">Protease</keyword>
<evidence type="ECO:0000256" key="3">
    <source>
        <dbReference type="ARBA" id="ARBA00022801"/>
    </source>
</evidence>
<dbReference type="EMBL" id="FNBE01000003">
    <property type="protein sequence ID" value="SDF10964.1"/>
    <property type="molecule type" value="Genomic_DNA"/>
</dbReference>
<dbReference type="PROSITE" id="PS00135">
    <property type="entry name" value="TRYPSIN_SER"/>
    <property type="match status" value="1"/>
</dbReference>
<dbReference type="InterPro" id="IPR018114">
    <property type="entry name" value="TRYPSIN_HIS"/>
</dbReference>
<dbReference type="AlphaFoldDB" id="A0A1G7IEN6"/>
<evidence type="ECO:0000313" key="7">
    <source>
        <dbReference type="EMBL" id="SDF10964.1"/>
    </source>
</evidence>
<keyword evidence="4" id="KW-0720">Serine protease</keyword>
<dbReference type="GO" id="GO:0004252">
    <property type="term" value="F:serine-type endopeptidase activity"/>
    <property type="evidence" value="ECO:0007669"/>
    <property type="project" value="InterPro"/>
</dbReference>
<keyword evidence="3" id="KW-0378">Hydrolase</keyword>
<dbReference type="InterPro" id="IPR043504">
    <property type="entry name" value="Peptidase_S1_PA_chymotrypsin"/>
</dbReference>
<dbReference type="RefSeq" id="WP_093078180.1">
    <property type="nucleotide sequence ID" value="NZ_FNBE01000003.1"/>
</dbReference>
<evidence type="ECO:0000259" key="6">
    <source>
        <dbReference type="Pfam" id="PF00089"/>
    </source>
</evidence>
<dbReference type="InterPro" id="IPR033116">
    <property type="entry name" value="TRYPSIN_SER"/>
</dbReference>
<dbReference type="CDD" id="cd21112">
    <property type="entry name" value="alphaLP-like"/>
    <property type="match status" value="1"/>
</dbReference>
<reference evidence="7 8" key="1">
    <citation type="submission" date="2016-10" db="EMBL/GenBank/DDBJ databases">
        <authorList>
            <person name="de Groot N.N."/>
        </authorList>
    </citation>
    <scope>NUCLEOTIDE SEQUENCE [LARGE SCALE GENOMIC DNA]</scope>
    <source>
        <strain evidence="7 8">CGMCC 4.3143</strain>
    </source>
</reference>
<proteinExistence type="inferred from homology"/>